<gene>
    <name evidence="4" type="ORF">R4315_31745</name>
</gene>
<feature type="binding site" evidence="2">
    <location>
        <begin position="125"/>
        <end position="131"/>
    </location>
    <ligand>
        <name>FAD</name>
        <dbReference type="ChEBI" id="CHEBI:57692"/>
    </ligand>
</feature>
<dbReference type="Pfam" id="PF01565">
    <property type="entry name" value="FAD_binding_4"/>
    <property type="match status" value="1"/>
</dbReference>
<evidence type="ECO:0000313" key="4">
    <source>
        <dbReference type="EMBL" id="MDV7269093.1"/>
    </source>
</evidence>
<dbReference type="EMBL" id="JAWLUP010000319">
    <property type="protein sequence ID" value="MDV7269093.1"/>
    <property type="molecule type" value="Genomic_DNA"/>
</dbReference>
<feature type="domain" description="FAD-binding PCMH-type" evidence="3">
    <location>
        <begin position="93"/>
        <end position="202"/>
    </location>
</feature>
<dbReference type="PANTHER" id="PTHR46568:SF1">
    <property type="entry name" value="ALKYLDIHYDROXYACETONEPHOSPHATE SYNTHASE, PEROXISOMAL"/>
    <property type="match status" value="1"/>
</dbReference>
<dbReference type="PANTHER" id="PTHR46568">
    <property type="entry name" value="ALKYLDIHYDROXYACETONEPHOSPHATE SYNTHASE, PEROXISOMAL"/>
    <property type="match status" value="1"/>
</dbReference>
<dbReference type="Proteomes" id="UP001185863">
    <property type="component" value="Unassembled WGS sequence"/>
</dbReference>
<evidence type="ECO:0000313" key="5">
    <source>
        <dbReference type="Proteomes" id="UP001185863"/>
    </source>
</evidence>
<comment type="caution">
    <text evidence="4">The sequence shown here is derived from an EMBL/GenBank/DDBJ whole genome shotgun (WGS) entry which is preliminary data.</text>
</comment>
<dbReference type="InterPro" id="IPR016169">
    <property type="entry name" value="FAD-bd_PCMH_sub2"/>
</dbReference>
<evidence type="ECO:0000259" key="3">
    <source>
        <dbReference type="PROSITE" id="PS51387"/>
    </source>
</evidence>
<comment type="cofactor">
    <cofactor evidence="2">
        <name>FAD</name>
        <dbReference type="ChEBI" id="CHEBI:57692"/>
    </cofactor>
</comment>
<proteinExistence type="inferred from homology"/>
<comment type="similarity">
    <text evidence="1">Belongs to the FAD-binding oxidoreductase/transferase type 4 family.</text>
</comment>
<dbReference type="InterPro" id="IPR025650">
    <property type="entry name" value="Alkyl-DHAP_Synthase"/>
</dbReference>
<dbReference type="InterPro" id="IPR036318">
    <property type="entry name" value="FAD-bd_PCMH-like_sf"/>
</dbReference>
<dbReference type="PROSITE" id="PS51387">
    <property type="entry name" value="FAD_PCMH"/>
    <property type="match status" value="1"/>
</dbReference>
<accession>A0AAE5AAD9</accession>
<dbReference type="SUPFAM" id="SSF56176">
    <property type="entry name" value="FAD-binding/transporter-associated domain-like"/>
    <property type="match status" value="1"/>
</dbReference>
<name>A0AAE5AAD9_9NOCA</name>
<evidence type="ECO:0000256" key="1">
    <source>
        <dbReference type="ARBA" id="ARBA00008000"/>
    </source>
</evidence>
<dbReference type="GO" id="GO:0071949">
    <property type="term" value="F:FAD binding"/>
    <property type="evidence" value="ECO:0007669"/>
    <property type="project" value="InterPro"/>
</dbReference>
<dbReference type="Gene3D" id="3.30.465.10">
    <property type="match status" value="1"/>
</dbReference>
<dbReference type="InterPro" id="IPR006094">
    <property type="entry name" value="Oxid_FAD_bind_N"/>
</dbReference>
<dbReference type="GO" id="GO:0008609">
    <property type="term" value="F:alkylglycerone-phosphate synthase activity"/>
    <property type="evidence" value="ECO:0007669"/>
    <property type="project" value="InterPro"/>
</dbReference>
<evidence type="ECO:0000256" key="2">
    <source>
        <dbReference type="PIRSR" id="PIRSR625650-3"/>
    </source>
</evidence>
<reference evidence="4" key="1">
    <citation type="submission" date="2023-10" db="EMBL/GenBank/DDBJ databases">
        <title>Development of a sustainable strategy for remediation of hydrocarbon-contaminated territories based on the waste exchange concept.</title>
        <authorList>
            <person name="Krivoruchko A."/>
        </authorList>
    </citation>
    <scope>NUCLEOTIDE SEQUENCE</scope>
    <source>
        <strain evidence="4">IEGM 68</strain>
    </source>
</reference>
<keyword evidence="2" id="KW-0285">Flavoprotein</keyword>
<dbReference type="GO" id="GO:0008610">
    <property type="term" value="P:lipid biosynthetic process"/>
    <property type="evidence" value="ECO:0007669"/>
    <property type="project" value="InterPro"/>
</dbReference>
<dbReference type="AlphaFoldDB" id="A0AAE5AAD9"/>
<dbReference type="RefSeq" id="WP_317769429.1">
    <property type="nucleotide sequence ID" value="NZ_JAWLUP010000319.1"/>
</dbReference>
<protein>
    <submittedName>
        <fullName evidence="4">FAD-binding oxidoreductase</fullName>
    </submittedName>
</protein>
<feature type="non-terminal residue" evidence="4">
    <location>
        <position position="202"/>
    </location>
</feature>
<keyword evidence="2" id="KW-0274">FAD</keyword>
<sequence length="202" mass="21316">MQWDAWGAPEKRKVLSDGIKALLQQALGVSITEAPERDPDDVVLAPSALSEKDQAALATIVGERFCSTAHTDRLLRAGGKSTLDLLRRRSSEPQDAPDAVITPGTDDEVGEVLRYCTDNAVAVVPFGGGTSVVGGLDPVRDRYAAVVSLDLRRFDTLLDLDAESGVATLGAGVTGPHAEELLGVHGLSLGHFPQSFRFATIG</sequence>
<organism evidence="4 5">
    <name type="scientific">Rhodococcus oxybenzonivorans</name>
    <dbReference type="NCBI Taxonomy" id="1990687"/>
    <lineage>
        <taxon>Bacteria</taxon>
        <taxon>Bacillati</taxon>
        <taxon>Actinomycetota</taxon>
        <taxon>Actinomycetes</taxon>
        <taxon>Mycobacteriales</taxon>
        <taxon>Nocardiaceae</taxon>
        <taxon>Rhodococcus</taxon>
    </lineage>
</organism>
<dbReference type="InterPro" id="IPR016166">
    <property type="entry name" value="FAD-bd_PCMH"/>
</dbReference>